<feature type="compositionally biased region" description="Low complexity" evidence="4">
    <location>
        <begin position="327"/>
        <end position="336"/>
    </location>
</feature>
<reference evidence="7 8" key="1">
    <citation type="journal article" date="2017" name="Biotechnol. Biofuels">
        <title>Differential beta-glucosidase expression as a function of carbon source availability in Talaromyces amestolkiae: a genomic and proteomic approach.</title>
        <authorList>
            <person name="de Eugenio L.I."/>
            <person name="Mendez-Liter J.A."/>
            <person name="Nieto-Dominguez M."/>
            <person name="Alonso L."/>
            <person name="Gil-Munoz J."/>
            <person name="Barriuso J."/>
            <person name="Prieto A."/>
            <person name="Martinez M.J."/>
        </authorList>
    </citation>
    <scope>NUCLEOTIDE SEQUENCE [LARGE SCALE GENOMIC DNA]</scope>
    <source>
        <strain evidence="7 8">CIB</strain>
    </source>
</reference>
<dbReference type="PANTHER" id="PTHR12159">
    <property type="entry name" value="G/T AND G/U MISMATCH-SPECIFIC DNA GLYCOSYLASE"/>
    <property type="match status" value="1"/>
</dbReference>
<feature type="compositionally biased region" description="Low complexity" evidence="4">
    <location>
        <begin position="391"/>
        <end position="402"/>
    </location>
</feature>
<dbReference type="FunFam" id="3.40.470.10:FF:000010">
    <property type="entry name" value="G/U mismatch-specific DNA glycosylase"/>
    <property type="match status" value="1"/>
</dbReference>
<evidence type="ECO:0000256" key="4">
    <source>
        <dbReference type="SAM" id="MobiDB-lite"/>
    </source>
</evidence>
<keyword evidence="1" id="KW-0227">DNA damage</keyword>
<name>A0A364KSK0_TALAM</name>
<comment type="caution">
    <text evidence="7">The sequence shown here is derived from an EMBL/GenBank/DDBJ whole genome shotgun (WGS) entry which is preliminary data.</text>
</comment>
<dbReference type="GO" id="GO:0006285">
    <property type="term" value="P:base-excision repair, AP site formation"/>
    <property type="evidence" value="ECO:0007669"/>
    <property type="project" value="InterPro"/>
</dbReference>
<dbReference type="Gene3D" id="3.40.470.10">
    <property type="entry name" value="Uracil-DNA glycosylase-like domain"/>
    <property type="match status" value="1"/>
</dbReference>
<dbReference type="GO" id="GO:0008263">
    <property type="term" value="F:pyrimidine-specific mismatch base pair DNA N-glycosylase activity"/>
    <property type="evidence" value="ECO:0007669"/>
    <property type="project" value="TreeGrafter"/>
</dbReference>
<evidence type="ECO:0000313" key="7">
    <source>
        <dbReference type="EMBL" id="RAO66481.1"/>
    </source>
</evidence>
<gene>
    <name evidence="7" type="ORF">BHQ10_002493</name>
</gene>
<evidence type="ECO:0000259" key="5">
    <source>
        <dbReference type="Pfam" id="PF03167"/>
    </source>
</evidence>
<evidence type="ECO:0000259" key="6">
    <source>
        <dbReference type="Pfam" id="PF24853"/>
    </source>
</evidence>
<dbReference type="RefSeq" id="XP_040730998.1">
    <property type="nucleotide sequence ID" value="XM_040874645.1"/>
</dbReference>
<dbReference type="OrthoDB" id="565731at2759"/>
<dbReference type="InterPro" id="IPR036895">
    <property type="entry name" value="Uracil-DNA_glycosylase-like_sf"/>
</dbReference>
<proteinExistence type="predicted"/>
<sequence length="602" mass="67848">MGRLIKNHWARLIILSAAGWQVGASIEGFFWPKVFWDFITHNLDAAVKPIPILQIINLILGIAALAWEWPLKPLAGTLPHRSIELRLLVYPLISPGQTASTEQVHAWFTTTKSNIAGLLTATTYSALDEQKPEYLAVYELEDYSNINLSRILQDAGTKNFDSVELRLYNLFSEKTSPKYALANDVAGDNGERIFRTLALQPGPELSVQDYDDWYEQEHIPLLSIVPGWLKSTRWVLKEASSSSNQRNEGQKKVSNFLAIHEWESLASFKTDEFKQATNTPWRDRIIPRIDKTDASADVDIKNEYDHDVDRARSFEGRLNQFLHKADTTSTMTKTTTPVLRRRITRSQSSSLSPSIITQSESIKSPSSSPSKTPTLQEQARSPIRKRKSKSRVTNPTTATTTTIYSPPSRLRDSITPNLILLLIGVNPGLMTGSTGYAYAHPSNLFWKLLHSSGITSIRHPPSDTYKLPELYSVGNTNIVERPTKDASMLSKAEMDAGVPILETKIATSRPEAVALVGKSIWESVWRARHGRNIKKEEFRYGWQDDEENMGKCEGWRGARVFVATTTSGLAATMSMQEKQEVWNELGAWVRRRREERSFASQS</sequence>
<dbReference type="GeneID" id="63791710"/>
<dbReference type="GO" id="GO:0004844">
    <property type="term" value="F:uracil DNA N-glycosylase activity"/>
    <property type="evidence" value="ECO:0007669"/>
    <property type="project" value="TreeGrafter"/>
</dbReference>
<evidence type="ECO:0000256" key="2">
    <source>
        <dbReference type="ARBA" id="ARBA00022801"/>
    </source>
</evidence>
<dbReference type="InterPro" id="IPR015637">
    <property type="entry name" value="MUG/TDG"/>
</dbReference>
<dbReference type="SUPFAM" id="SSF52141">
    <property type="entry name" value="Uracil-DNA glycosylase-like"/>
    <property type="match status" value="1"/>
</dbReference>
<evidence type="ECO:0000256" key="3">
    <source>
        <dbReference type="ARBA" id="ARBA00023204"/>
    </source>
</evidence>
<dbReference type="PANTHER" id="PTHR12159:SF9">
    <property type="entry name" value="G_T MISMATCH-SPECIFIC THYMINE DNA GLYCOSYLASE"/>
    <property type="match status" value="1"/>
</dbReference>
<feature type="domain" description="DUF7727" evidence="6">
    <location>
        <begin position="1"/>
        <end position="93"/>
    </location>
</feature>
<feature type="region of interest" description="Disordered" evidence="4">
    <location>
        <begin position="325"/>
        <end position="408"/>
    </location>
</feature>
<keyword evidence="8" id="KW-1185">Reference proteome</keyword>
<dbReference type="InterPro" id="IPR056144">
    <property type="entry name" value="DUF7727"/>
</dbReference>
<dbReference type="InterPro" id="IPR005122">
    <property type="entry name" value="Uracil-DNA_glycosylase-like"/>
</dbReference>
<dbReference type="CDD" id="cd10028">
    <property type="entry name" value="UDG-F2_TDG_MUG"/>
    <property type="match status" value="1"/>
</dbReference>
<dbReference type="EMBL" id="MIKG01000003">
    <property type="protein sequence ID" value="RAO66481.1"/>
    <property type="molecule type" value="Genomic_DNA"/>
</dbReference>
<keyword evidence="3" id="KW-0234">DNA repair</keyword>
<feature type="compositionally biased region" description="Low complexity" evidence="4">
    <location>
        <begin position="345"/>
        <end position="374"/>
    </location>
</feature>
<accession>A0A364KSK0</accession>
<dbReference type="Pfam" id="PF03167">
    <property type="entry name" value="UDG"/>
    <property type="match status" value="1"/>
</dbReference>
<organism evidence="7 8">
    <name type="scientific">Talaromyces amestolkiae</name>
    <dbReference type="NCBI Taxonomy" id="1196081"/>
    <lineage>
        <taxon>Eukaryota</taxon>
        <taxon>Fungi</taxon>
        <taxon>Dikarya</taxon>
        <taxon>Ascomycota</taxon>
        <taxon>Pezizomycotina</taxon>
        <taxon>Eurotiomycetes</taxon>
        <taxon>Eurotiomycetidae</taxon>
        <taxon>Eurotiales</taxon>
        <taxon>Trichocomaceae</taxon>
        <taxon>Talaromyces</taxon>
        <taxon>Talaromyces sect. Talaromyces</taxon>
    </lineage>
</organism>
<dbReference type="Pfam" id="PF24853">
    <property type="entry name" value="DUF7727"/>
    <property type="match status" value="1"/>
</dbReference>
<protein>
    <submittedName>
        <fullName evidence="7">Uncharacterized protein</fullName>
    </submittedName>
</protein>
<evidence type="ECO:0000313" key="8">
    <source>
        <dbReference type="Proteomes" id="UP000249363"/>
    </source>
</evidence>
<evidence type="ECO:0000256" key="1">
    <source>
        <dbReference type="ARBA" id="ARBA00022763"/>
    </source>
</evidence>
<dbReference type="AlphaFoldDB" id="A0A364KSK0"/>
<feature type="domain" description="Uracil-DNA glycosylase-like" evidence="5">
    <location>
        <begin position="415"/>
        <end position="585"/>
    </location>
</feature>
<keyword evidence="2" id="KW-0378">Hydrolase</keyword>
<dbReference type="Proteomes" id="UP000249363">
    <property type="component" value="Unassembled WGS sequence"/>
</dbReference>
<dbReference type="STRING" id="1196081.A0A364KSK0"/>